<accession>A0A1Z1VVC6</accession>
<dbReference type="EMBL" id="KY041843">
    <property type="protein sequence ID" value="ARX75643.1"/>
    <property type="molecule type" value="Genomic_DNA"/>
</dbReference>
<evidence type="ECO:0000313" key="2">
    <source>
        <dbReference type="EMBL" id="ARX75643.1"/>
    </source>
</evidence>
<geneLocation type="plasmid" evidence="2">
    <name>pZHDC40</name>
</geneLocation>
<keyword evidence="1" id="KW-0472">Membrane</keyword>
<keyword evidence="2" id="KW-0614">Plasmid</keyword>
<feature type="transmembrane region" description="Helical" evidence="1">
    <location>
        <begin position="33"/>
        <end position="54"/>
    </location>
</feature>
<name>A0A1Z1VVC6_ECOLX</name>
<keyword evidence="1" id="KW-0812">Transmembrane</keyword>
<organism evidence="2">
    <name type="scientific">Escherichia coli</name>
    <dbReference type="NCBI Taxonomy" id="562"/>
    <lineage>
        <taxon>Bacteria</taxon>
        <taxon>Pseudomonadati</taxon>
        <taxon>Pseudomonadota</taxon>
        <taxon>Gammaproteobacteria</taxon>
        <taxon>Enterobacterales</taxon>
        <taxon>Enterobacteriaceae</taxon>
        <taxon>Escherichia</taxon>
    </lineage>
</organism>
<sequence>MSLHGVFFVKILLSLQCLYNAMALPCKAQIKIYLSLWCLYMVNVAVSLCALYGVNLGVSLHHLYVVNF</sequence>
<reference evidence="2" key="1">
    <citation type="submission" date="2016-10" db="EMBL/GenBank/DDBJ databases">
        <authorList>
            <person name="Yu F."/>
            <person name="Lv J."/>
            <person name="Qi X."/>
        </authorList>
    </citation>
    <scope>NUCLEOTIDE SEQUENCE</scope>
    <source>
        <strain evidence="2">ZHDC40</strain>
        <plasmid evidence="2">pZHDC40</plasmid>
    </source>
</reference>
<dbReference type="AlphaFoldDB" id="A0A1Z1VVC6"/>
<protein>
    <submittedName>
        <fullName evidence="2">Uncharacterized protein</fullName>
    </submittedName>
</protein>
<keyword evidence="1" id="KW-1133">Transmembrane helix</keyword>
<proteinExistence type="predicted"/>
<evidence type="ECO:0000256" key="1">
    <source>
        <dbReference type="SAM" id="Phobius"/>
    </source>
</evidence>